<dbReference type="InParanoid" id="A0A7E5WP59"/>
<evidence type="ECO:0000259" key="5">
    <source>
        <dbReference type="Pfam" id="PF23105"/>
    </source>
</evidence>
<name>A0A7E5WP59_TRINI</name>
<feature type="chain" id="PRO_5028916595" evidence="4">
    <location>
        <begin position="21"/>
        <end position="185"/>
    </location>
</feature>
<evidence type="ECO:0000256" key="1">
    <source>
        <dbReference type="ARBA" id="ARBA00022729"/>
    </source>
</evidence>
<keyword evidence="1 4" id="KW-0732">Signal</keyword>
<dbReference type="RefSeq" id="XP_026742503.1">
    <property type="nucleotide sequence ID" value="XM_026886702.1"/>
</dbReference>
<dbReference type="AlphaFoldDB" id="A0A7E5WP59"/>
<dbReference type="KEGG" id="tnl:113504429"/>
<evidence type="ECO:0000256" key="3">
    <source>
        <dbReference type="ARBA" id="ARBA00023157"/>
    </source>
</evidence>
<accession>A0A7E5WP59</accession>
<dbReference type="InterPro" id="IPR057243">
    <property type="entry name" value="Integrin_I-EGF_CS"/>
</dbReference>
<dbReference type="Pfam" id="PF23105">
    <property type="entry name" value="EGF_integrin"/>
    <property type="match status" value="1"/>
</dbReference>
<gene>
    <name evidence="7" type="primary">LOC113504429</name>
</gene>
<reference evidence="7" key="1">
    <citation type="submission" date="2025-08" db="UniProtKB">
        <authorList>
            <consortium name="RefSeq"/>
        </authorList>
    </citation>
    <scope>IDENTIFICATION</scope>
</reference>
<dbReference type="OrthoDB" id="9930377at2759"/>
<evidence type="ECO:0000256" key="2">
    <source>
        <dbReference type="ARBA" id="ARBA00022737"/>
    </source>
</evidence>
<dbReference type="GeneID" id="113504429"/>
<proteinExistence type="predicted"/>
<dbReference type="Gene3D" id="2.10.25.10">
    <property type="entry name" value="Laminin"/>
    <property type="match status" value="1"/>
</dbReference>
<keyword evidence="2" id="KW-0677">Repeat</keyword>
<evidence type="ECO:0000256" key="4">
    <source>
        <dbReference type="SAM" id="SignalP"/>
    </source>
</evidence>
<evidence type="ECO:0000313" key="6">
    <source>
        <dbReference type="Proteomes" id="UP000322000"/>
    </source>
</evidence>
<protein>
    <submittedName>
        <fullName evidence="7">Integrin beta-8-like</fullName>
    </submittedName>
</protein>
<organism evidence="6 7">
    <name type="scientific">Trichoplusia ni</name>
    <name type="common">Cabbage looper</name>
    <dbReference type="NCBI Taxonomy" id="7111"/>
    <lineage>
        <taxon>Eukaryota</taxon>
        <taxon>Metazoa</taxon>
        <taxon>Ecdysozoa</taxon>
        <taxon>Arthropoda</taxon>
        <taxon>Hexapoda</taxon>
        <taxon>Insecta</taxon>
        <taxon>Pterygota</taxon>
        <taxon>Neoptera</taxon>
        <taxon>Endopterygota</taxon>
        <taxon>Lepidoptera</taxon>
        <taxon>Glossata</taxon>
        <taxon>Ditrysia</taxon>
        <taxon>Noctuoidea</taxon>
        <taxon>Noctuidae</taxon>
        <taxon>Plusiinae</taxon>
        <taxon>Trichoplusia</taxon>
    </lineage>
</organism>
<dbReference type="PROSITE" id="PS00243">
    <property type="entry name" value="I_EGF_1"/>
    <property type="match status" value="1"/>
</dbReference>
<dbReference type="Proteomes" id="UP000322000">
    <property type="component" value="Chromosome 22"/>
</dbReference>
<feature type="domain" description="Integrin beta epidermal growth factor-like" evidence="5">
    <location>
        <begin position="100"/>
        <end position="144"/>
    </location>
</feature>
<keyword evidence="3" id="KW-1015">Disulfide bond</keyword>
<dbReference type="InterPro" id="IPR057073">
    <property type="entry name" value="EGF_integrin_2"/>
</dbReference>
<keyword evidence="6" id="KW-1185">Reference proteome</keyword>
<feature type="signal peptide" evidence="4">
    <location>
        <begin position="1"/>
        <end position="20"/>
    </location>
</feature>
<sequence>MLKFPVYVYLFCLSIEAVTSVSRKSFLMDDRYVCIVKTSCLECLKLSHCSWCETENKCFSKKLPKYGDFCSNNTIDHIDYNMSIQENAECSCRKGEVNQRCFPPGVTEGPACSGRGTCVCGQCVCNPEYDREFPTKMVMGEYCEYDNFSCDGPKCNEGPYSLSSVQTPVADVDATKKTEVEIPAS</sequence>
<evidence type="ECO:0000313" key="7">
    <source>
        <dbReference type="RefSeq" id="XP_026742503.1"/>
    </source>
</evidence>